<proteinExistence type="predicted"/>
<keyword evidence="2" id="KW-1185">Reference proteome</keyword>
<accession>A0A9R1XU39</accession>
<protein>
    <submittedName>
        <fullName evidence="1">Uncharacterized protein</fullName>
    </submittedName>
</protein>
<organism evidence="1 2">
    <name type="scientific">Lactuca sativa</name>
    <name type="common">Garden lettuce</name>
    <dbReference type="NCBI Taxonomy" id="4236"/>
    <lineage>
        <taxon>Eukaryota</taxon>
        <taxon>Viridiplantae</taxon>
        <taxon>Streptophyta</taxon>
        <taxon>Embryophyta</taxon>
        <taxon>Tracheophyta</taxon>
        <taxon>Spermatophyta</taxon>
        <taxon>Magnoliopsida</taxon>
        <taxon>eudicotyledons</taxon>
        <taxon>Gunneridae</taxon>
        <taxon>Pentapetalae</taxon>
        <taxon>asterids</taxon>
        <taxon>campanulids</taxon>
        <taxon>Asterales</taxon>
        <taxon>Asteraceae</taxon>
        <taxon>Cichorioideae</taxon>
        <taxon>Cichorieae</taxon>
        <taxon>Lactucinae</taxon>
        <taxon>Lactuca</taxon>
    </lineage>
</organism>
<comment type="caution">
    <text evidence="1">The sequence shown here is derived from an EMBL/GenBank/DDBJ whole genome shotgun (WGS) entry which is preliminary data.</text>
</comment>
<dbReference type="EMBL" id="NBSK02000003">
    <property type="protein sequence ID" value="KAJ0219347.1"/>
    <property type="molecule type" value="Genomic_DNA"/>
</dbReference>
<gene>
    <name evidence="1" type="ORF">LSAT_V11C300132670</name>
</gene>
<dbReference type="Proteomes" id="UP000235145">
    <property type="component" value="Unassembled WGS sequence"/>
</dbReference>
<name>A0A9R1XU39_LACSA</name>
<evidence type="ECO:0000313" key="1">
    <source>
        <dbReference type="EMBL" id="KAJ0219347.1"/>
    </source>
</evidence>
<evidence type="ECO:0000313" key="2">
    <source>
        <dbReference type="Proteomes" id="UP000235145"/>
    </source>
</evidence>
<reference evidence="1 2" key="1">
    <citation type="journal article" date="2017" name="Nat. Commun.">
        <title>Genome assembly with in vitro proximity ligation data and whole-genome triplication in lettuce.</title>
        <authorList>
            <person name="Reyes-Chin-Wo S."/>
            <person name="Wang Z."/>
            <person name="Yang X."/>
            <person name="Kozik A."/>
            <person name="Arikit S."/>
            <person name="Song C."/>
            <person name="Xia L."/>
            <person name="Froenicke L."/>
            <person name="Lavelle D.O."/>
            <person name="Truco M.J."/>
            <person name="Xia R."/>
            <person name="Zhu S."/>
            <person name="Xu C."/>
            <person name="Xu H."/>
            <person name="Xu X."/>
            <person name="Cox K."/>
            <person name="Korf I."/>
            <person name="Meyers B.C."/>
            <person name="Michelmore R.W."/>
        </authorList>
    </citation>
    <scope>NUCLEOTIDE SEQUENCE [LARGE SCALE GENOMIC DNA]</scope>
    <source>
        <strain evidence="2">cv. Salinas</strain>
        <tissue evidence="1">Seedlings</tissue>
    </source>
</reference>
<dbReference type="AlphaFoldDB" id="A0A9R1XU39"/>
<sequence length="144" mass="15460">MTENTRSDLYVALPVLSQGKKWVLLYSMDDDDGDGEPESASLCNPYGSNLGVLPPYCTANCQGSQSCNGNLTHLDAQLLETKSGISNRLSHNQSSVSAIICSGLFPGIASVVHRETSMSFKTIDDVQVLLYAFFSYVGGGEVQD</sequence>